<dbReference type="Proteomes" id="UP000295192">
    <property type="component" value="Unassembled WGS sequence"/>
</dbReference>
<gene>
    <name evidence="1" type="ORF">AWZ03_001205</name>
</gene>
<keyword evidence="2" id="KW-1185">Reference proteome</keyword>
<dbReference type="EMBL" id="LSRL02000004">
    <property type="protein sequence ID" value="TDG52375.1"/>
    <property type="molecule type" value="Genomic_DNA"/>
</dbReference>
<evidence type="ECO:0000313" key="2">
    <source>
        <dbReference type="Proteomes" id="UP000295192"/>
    </source>
</evidence>
<comment type="caution">
    <text evidence="1">The sequence shown here is derived from an EMBL/GenBank/DDBJ whole genome shotgun (WGS) entry which is preliminary data.</text>
</comment>
<accession>A0A484BWR1</accession>
<name>A0A484BWR1_DRONA</name>
<dbReference type="AlphaFoldDB" id="A0A484BWR1"/>
<organism evidence="1 2">
    <name type="scientific">Drosophila navojoa</name>
    <name type="common">Fruit fly</name>
    <dbReference type="NCBI Taxonomy" id="7232"/>
    <lineage>
        <taxon>Eukaryota</taxon>
        <taxon>Metazoa</taxon>
        <taxon>Ecdysozoa</taxon>
        <taxon>Arthropoda</taxon>
        <taxon>Hexapoda</taxon>
        <taxon>Insecta</taxon>
        <taxon>Pterygota</taxon>
        <taxon>Neoptera</taxon>
        <taxon>Endopterygota</taxon>
        <taxon>Diptera</taxon>
        <taxon>Brachycera</taxon>
        <taxon>Muscomorpha</taxon>
        <taxon>Ephydroidea</taxon>
        <taxon>Drosophilidae</taxon>
        <taxon>Drosophila</taxon>
    </lineage>
</organism>
<sequence>MSCPGNNQVASSTAIKQKGPTSVAAGIYLAACTKGATSNVTTDVKCCSKQQQQEQQEQQESQSAATMAKGRWGVACNRLQTGHAT</sequence>
<proteinExistence type="predicted"/>
<reference evidence="1 2" key="1">
    <citation type="journal article" date="2019" name="J. Hered.">
        <title>An Improved Genome Assembly for Drosophila navojoa, the Basal Species in the mojavensis Cluster.</title>
        <authorList>
            <person name="Vanderlinde T."/>
            <person name="Dupim E.G."/>
            <person name="Nazario-Yepiz N.O."/>
            <person name="Carvalho A.B."/>
        </authorList>
    </citation>
    <scope>NUCLEOTIDE SEQUENCE [LARGE SCALE GENOMIC DNA]</scope>
    <source>
        <strain evidence="1">Navoj_Jal97</strain>
        <tissue evidence="1">Whole organism</tissue>
    </source>
</reference>
<protein>
    <submittedName>
        <fullName evidence="1">Uncharacterized protein</fullName>
    </submittedName>
</protein>
<evidence type="ECO:0000313" key="1">
    <source>
        <dbReference type="EMBL" id="TDG52375.1"/>
    </source>
</evidence>